<protein>
    <submittedName>
        <fullName evidence="8">Serine incorporator 4</fullName>
    </submittedName>
</protein>
<dbReference type="Proteomes" id="UP000189705">
    <property type="component" value="Unplaced"/>
</dbReference>
<evidence type="ECO:0000256" key="5">
    <source>
        <dbReference type="ARBA" id="ARBA00023136"/>
    </source>
</evidence>
<comment type="subcellular location">
    <subcellularLocation>
        <location evidence="1">Membrane</location>
        <topology evidence="1">Multi-pass membrane protein</topology>
    </subcellularLocation>
</comment>
<feature type="transmembrane region" description="Helical" evidence="6">
    <location>
        <begin position="273"/>
        <end position="292"/>
    </location>
</feature>
<evidence type="ECO:0000256" key="2">
    <source>
        <dbReference type="ARBA" id="ARBA00006665"/>
    </source>
</evidence>
<sequence>MGVSPSLGGKELCKAAGGSAVEHGRSALKLGFYLAQAALLLNVRSSRDVRAQLHNGFWFPKLLILVGLCTAAFFIPADRFLPAWRYVGICGGFAFILLQLVLITAFAHTWNKNWQMGASQDGRWGAAVLLATLGFYAVAVAAFSLLAGRDGQAEDTTVAVLGAAIMYTCVLLACNEASSLAESFGPLWMVKVYSFEFSVSAPAFPSGAVRARERAGRPGSADDEQERVTYSYAALHFGFFLASLYVMVTLTNWFSYESAALETTFVRGSWSTFWVKVASCWACILLYLWLLLGPLCLPGRRRHQTCSALPYAGRCRCLPLPRPISIAT</sequence>
<proteinExistence type="inferred from homology"/>
<dbReference type="eggNOG" id="KOG2592">
    <property type="taxonomic scope" value="Eukaryota"/>
</dbReference>
<dbReference type="RefSeq" id="XP_006030879.1">
    <property type="nucleotide sequence ID" value="XM_006030817.1"/>
</dbReference>
<dbReference type="InterPro" id="IPR005016">
    <property type="entry name" value="TDE1/TMS"/>
</dbReference>
<evidence type="ECO:0000313" key="8">
    <source>
        <dbReference type="RefSeq" id="XP_006030879.1"/>
    </source>
</evidence>
<keyword evidence="3 6" id="KW-0812">Transmembrane</keyword>
<dbReference type="Pfam" id="PF03348">
    <property type="entry name" value="Serinc"/>
    <property type="match status" value="2"/>
</dbReference>
<feature type="transmembrane region" description="Helical" evidence="6">
    <location>
        <begin position="230"/>
        <end position="253"/>
    </location>
</feature>
<dbReference type="GeneID" id="102387787"/>
<dbReference type="AlphaFoldDB" id="A0A1U7S842"/>
<accession>A0A1U7S842</accession>
<dbReference type="InParanoid" id="A0A1U7S842"/>
<feature type="transmembrane region" description="Helical" evidence="6">
    <location>
        <begin position="127"/>
        <end position="146"/>
    </location>
</feature>
<dbReference type="CTD" id="619189"/>
<comment type="similarity">
    <text evidence="2">Belongs to the TDE1 family.</text>
</comment>
<gene>
    <name evidence="8" type="primary">SERINC4</name>
</gene>
<keyword evidence="4 6" id="KW-1133">Transmembrane helix</keyword>
<evidence type="ECO:0000256" key="4">
    <source>
        <dbReference type="ARBA" id="ARBA00022989"/>
    </source>
</evidence>
<dbReference type="KEGG" id="asn:102387787"/>
<evidence type="ECO:0000313" key="7">
    <source>
        <dbReference type="Proteomes" id="UP000189705"/>
    </source>
</evidence>
<feature type="transmembrane region" description="Helical" evidence="6">
    <location>
        <begin position="87"/>
        <end position="107"/>
    </location>
</feature>
<dbReference type="OrthoDB" id="5963193at2759"/>
<dbReference type="PANTHER" id="PTHR10383:SF5">
    <property type="entry name" value="SERINE INCORPORATOR 4"/>
    <property type="match status" value="1"/>
</dbReference>
<feature type="transmembrane region" description="Helical" evidence="6">
    <location>
        <begin position="57"/>
        <end position="75"/>
    </location>
</feature>
<keyword evidence="5 6" id="KW-0472">Membrane</keyword>
<dbReference type="GO" id="GO:0016020">
    <property type="term" value="C:membrane"/>
    <property type="evidence" value="ECO:0007669"/>
    <property type="project" value="UniProtKB-SubCell"/>
</dbReference>
<evidence type="ECO:0000256" key="3">
    <source>
        <dbReference type="ARBA" id="ARBA00022692"/>
    </source>
</evidence>
<reference evidence="8" key="1">
    <citation type="submission" date="2025-08" db="UniProtKB">
        <authorList>
            <consortium name="RefSeq"/>
        </authorList>
    </citation>
    <scope>IDENTIFICATION</scope>
</reference>
<organism evidence="7 8">
    <name type="scientific">Alligator sinensis</name>
    <name type="common">Chinese alligator</name>
    <dbReference type="NCBI Taxonomy" id="38654"/>
    <lineage>
        <taxon>Eukaryota</taxon>
        <taxon>Metazoa</taxon>
        <taxon>Chordata</taxon>
        <taxon>Craniata</taxon>
        <taxon>Vertebrata</taxon>
        <taxon>Euteleostomi</taxon>
        <taxon>Archelosauria</taxon>
        <taxon>Archosauria</taxon>
        <taxon>Crocodylia</taxon>
        <taxon>Alligatoridae</taxon>
        <taxon>Alligatorinae</taxon>
        <taxon>Alligator</taxon>
    </lineage>
</organism>
<evidence type="ECO:0000256" key="1">
    <source>
        <dbReference type="ARBA" id="ARBA00004141"/>
    </source>
</evidence>
<keyword evidence="7" id="KW-1185">Reference proteome</keyword>
<dbReference type="PANTHER" id="PTHR10383">
    <property type="entry name" value="SERINE INCORPORATOR"/>
    <property type="match status" value="1"/>
</dbReference>
<name>A0A1U7S842_ALLSI</name>
<evidence type="ECO:0000256" key="6">
    <source>
        <dbReference type="SAM" id="Phobius"/>
    </source>
</evidence>